<comment type="caution">
    <text evidence="1">The sequence shown here is derived from an EMBL/GenBank/DDBJ whole genome shotgun (WGS) entry which is preliminary data.</text>
</comment>
<name>A0A3E1NI48_9BACT</name>
<evidence type="ECO:0000313" key="1">
    <source>
        <dbReference type="EMBL" id="RFM27458.1"/>
    </source>
</evidence>
<organism evidence="1 2">
    <name type="scientific">Deminuibacter soli</name>
    <dbReference type="NCBI Taxonomy" id="2291815"/>
    <lineage>
        <taxon>Bacteria</taxon>
        <taxon>Pseudomonadati</taxon>
        <taxon>Bacteroidota</taxon>
        <taxon>Chitinophagia</taxon>
        <taxon>Chitinophagales</taxon>
        <taxon>Chitinophagaceae</taxon>
        <taxon>Deminuibacter</taxon>
    </lineage>
</organism>
<dbReference type="AlphaFoldDB" id="A0A3E1NI48"/>
<keyword evidence="2" id="KW-1185">Reference proteome</keyword>
<reference evidence="1 2" key="1">
    <citation type="submission" date="2018-08" db="EMBL/GenBank/DDBJ databases">
        <title>Chitinophagaceae sp. K23C18032701, a novel bacterium isolated from forest soil.</title>
        <authorList>
            <person name="Wang C."/>
        </authorList>
    </citation>
    <scope>NUCLEOTIDE SEQUENCE [LARGE SCALE GENOMIC DNA]</scope>
    <source>
        <strain evidence="1 2">K23C18032701</strain>
    </source>
</reference>
<dbReference type="Proteomes" id="UP000261284">
    <property type="component" value="Unassembled WGS sequence"/>
</dbReference>
<accession>A0A3E1NI48</accession>
<proteinExistence type="predicted"/>
<protein>
    <submittedName>
        <fullName evidence="1">Uncharacterized protein</fullName>
    </submittedName>
</protein>
<sequence length="61" mass="7199">MSCIHYKKQVGRHLLLNMGLINIKRAWLRGLNCITAELLPPEFNKLYKCLYITRQVRISLL</sequence>
<gene>
    <name evidence="1" type="ORF">DXN05_15690</name>
</gene>
<evidence type="ECO:0000313" key="2">
    <source>
        <dbReference type="Proteomes" id="UP000261284"/>
    </source>
</evidence>
<dbReference type="EMBL" id="QTJU01000005">
    <property type="protein sequence ID" value="RFM27458.1"/>
    <property type="molecule type" value="Genomic_DNA"/>
</dbReference>